<evidence type="ECO:0000256" key="1">
    <source>
        <dbReference type="SAM" id="MobiDB-lite"/>
    </source>
</evidence>
<evidence type="ECO:0000313" key="2">
    <source>
        <dbReference type="EMBL" id="KAH3811784.1"/>
    </source>
</evidence>
<evidence type="ECO:0000313" key="3">
    <source>
        <dbReference type="Proteomes" id="UP000828390"/>
    </source>
</evidence>
<protein>
    <submittedName>
        <fullName evidence="2">Uncharacterized protein</fullName>
    </submittedName>
</protein>
<accession>A0A9D4GA10</accession>
<name>A0A9D4GA10_DREPO</name>
<gene>
    <name evidence="2" type="ORF">DPMN_140200</name>
</gene>
<dbReference type="Proteomes" id="UP000828390">
    <property type="component" value="Unassembled WGS sequence"/>
</dbReference>
<dbReference type="AlphaFoldDB" id="A0A9D4GA10"/>
<keyword evidence="3" id="KW-1185">Reference proteome</keyword>
<sequence>MALANSVDPEETPHDEASKKGLTSLKTSMTNAQAAAISKSEAAVVSVMTNVYFAAQHTLVSSLVPDLNRLVQPSSMTFELTATRHMNTAPVYWNFKLYGRRSEE</sequence>
<proteinExistence type="predicted"/>
<organism evidence="2 3">
    <name type="scientific">Dreissena polymorpha</name>
    <name type="common">Zebra mussel</name>
    <name type="synonym">Mytilus polymorpha</name>
    <dbReference type="NCBI Taxonomy" id="45954"/>
    <lineage>
        <taxon>Eukaryota</taxon>
        <taxon>Metazoa</taxon>
        <taxon>Spiralia</taxon>
        <taxon>Lophotrochozoa</taxon>
        <taxon>Mollusca</taxon>
        <taxon>Bivalvia</taxon>
        <taxon>Autobranchia</taxon>
        <taxon>Heteroconchia</taxon>
        <taxon>Euheterodonta</taxon>
        <taxon>Imparidentia</taxon>
        <taxon>Neoheterodontei</taxon>
        <taxon>Myida</taxon>
        <taxon>Dreissenoidea</taxon>
        <taxon>Dreissenidae</taxon>
        <taxon>Dreissena</taxon>
    </lineage>
</organism>
<reference evidence="2" key="2">
    <citation type="submission" date="2020-11" db="EMBL/GenBank/DDBJ databases">
        <authorList>
            <person name="McCartney M.A."/>
            <person name="Auch B."/>
            <person name="Kono T."/>
            <person name="Mallez S."/>
            <person name="Becker A."/>
            <person name="Gohl D.M."/>
            <person name="Silverstein K.A.T."/>
            <person name="Koren S."/>
            <person name="Bechman K.B."/>
            <person name="Herman A."/>
            <person name="Abrahante J.E."/>
            <person name="Garbe J."/>
        </authorList>
    </citation>
    <scope>NUCLEOTIDE SEQUENCE</scope>
    <source>
        <strain evidence="2">Duluth1</strain>
        <tissue evidence="2">Whole animal</tissue>
    </source>
</reference>
<feature type="region of interest" description="Disordered" evidence="1">
    <location>
        <begin position="1"/>
        <end position="22"/>
    </location>
</feature>
<comment type="caution">
    <text evidence="2">The sequence shown here is derived from an EMBL/GenBank/DDBJ whole genome shotgun (WGS) entry which is preliminary data.</text>
</comment>
<dbReference type="EMBL" id="JAIWYP010000006">
    <property type="protein sequence ID" value="KAH3811784.1"/>
    <property type="molecule type" value="Genomic_DNA"/>
</dbReference>
<reference evidence="2" key="1">
    <citation type="journal article" date="2019" name="bioRxiv">
        <title>The Genome of the Zebra Mussel, Dreissena polymorpha: A Resource for Invasive Species Research.</title>
        <authorList>
            <person name="McCartney M.A."/>
            <person name="Auch B."/>
            <person name="Kono T."/>
            <person name="Mallez S."/>
            <person name="Zhang Y."/>
            <person name="Obille A."/>
            <person name="Becker A."/>
            <person name="Abrahante J.E."/>
            <person name="Garbe J."/>
            <person name="Badalamenti J.P."/>
            <person name="Herman A."/>
            <person name="Mangelson H."/>
            <person name="Liachko I."/>
            <person name="Sullivan S."/>
            <person name="Sone E.D."/>
            <person name="Koren S."/>
            <person name="Silverstein K.A.T."/>
            <person name="Beckman K.B."/>
            <person name="Gohl D.M."/>
        </authorList>
    </citation>
    <scope>NUCLEOTIDE SEQUENCE</scope>
    <source>
        <strain evidence="2">Duluth1</strain>
        <tissue evidence="2">Whole animal</tissue>
    </source>
</reference>